<gene>
    <name evidence="7" type="ORF">PUW80_13695</name>
</gene>
<feature type="domain" description="Bacterial Ig-like" evidence="6">
    <location>
        <begin position="439"/>
        <end position="490"/>
    </location>
</feature>
<keyword evidence="5" id="KW-0472">Membrane</keyword>
<keyword evidence="7" id="KW-0436">Ligase</keyword>
<dbReference type="InterPro" id="IPR017853">
    <property type="entry name" value="GH"/>
</dbReference>
<keyword evidence="2 4" id="KW-0378">Hydrolase</keyword>
<comment type="catalytic activity">
    <reaction evidence="4">
        <text>The enzyme specifically hydrolyzes (1-&gt;4)-beta-D-galactosidic linkages in type I arabinogalactans.</text>
        <dbReference type="EC" id="3.2.1.89"/>
    </reaction>
</comment>
<dbReference type="SUPFAM" id="SSF51445">
    <property type="entry name" value="(Trans)glycosidases"/>
    <property type="match status" value="1"/>
</dbReference>
<dbReference type="Gene3D" id="3.20.20.80">
    <property type="entry name" value="Glycosidases"/>
    <property type="match status" value="1"/>
</dbReference>
<proteinExistence type="inferred from homology"/>
<keyword evidence="5" id="KW-1133">Transmembrane helix</keyword>
<dbReference type="Gene3D" id="2.60.120.260">
    <property type="entry name" value="Galactose-binding domain-like"/>
    <property type="match status" value="1"/>
</dbReference>
<dbReference type="RefSeq" id="WP_274264951.1">
    <property type="nucleotide sequence ID" value="NZ_JAQZCI010000004.1"/>
</dbReference>
<evidence type="ECO:0000256" key="1">
    <source>
        <dbReference type="ARBA" id="ARBA00010687"/>
    </source>
</evidence>
<name>A0ABT5SKN6_9MICO</name>
<dbReference type="InterPro" id="IPR011081">
    <property type="entry name" value="Big_4"/>
</dbReference>
<accession>A0ABT5SKN6</accession>
<dbReference type="EMBL" id="JAQZCI010000004">
    <property type="protein sequence ID" value="MDD7963403.1"/>
    <property type="molecule type" value="Genomic_DNA"/>
</dbReference>
<dbReference type="Pfam" id="PF07532">
    <property type="entry name" value="Big_4"/>
    <property type="match status" value="1"/>
</dbReference>
<protein>
    <recommendedName>
        <fullName evidence="4">Arabinogalactan endo-beta-1,4-galactanase</fullName>
        <ecNumber evidence="4">3.2.1.89</ecNumber>
    </recommendedName>
</protein>
<dbReference type="NCBIfam" id="TIGR01167">
    <property type="entry name" value="LPXTG_anchor"/>
    <property type="match status" value="1"/>
</dbReference>
<reference evidence="7 8" key="1">
    <citation type="submission" date="2023-02" db="EMBL/GenBank/DDBJ databases">
        <title>Study of novel species of the Microbacterium genus.</title>
        <authorList>
            <person name="Arroyo-Herrera I."/>
            <person name="Roman-Ponce B."/>
            <person name="Vasquez-Murrieta M.S."/>
        </authorList>
    </citation>
    <scope>NUCLEOTIDE SEQUENCE [LARGE SCALE GENOMIC DNA]</scope>
    <source>
        <strain evidence="7 8">NE1TT3</strain>
    </source>
</reference>
<sequence length="791" mass="80737">MPRRPHPFRRLGAAATAGALALGVLALPSAAVAAEDAAPVEAEISVPRVENLSAEFIGGVDVSSVLSLEESGVVFRDDSGAPADLFAVLRDAGVTDVRIRVWNDPYDANGKGHGGGNVDVPRGVEIGQRATAAGLGVLVDFHYSDFWADPAKQQAPKAWETLSVNDKAAAAGAFTRDALREFAAAGVDVTMVQVGNETNGSIAGVSGWDDMSRIFAAGAAAVRETLPEALVALHFTNPERPGFYAGVARELAARSVDYDVFASSYYPFWHGTPGNLTTVLSHIADTYDKQVLVAETSWAYTLEDGDGHGNVVDTPAEATSYPVSVQGQATAVRDVVRAVADVGPAGLGVFYWEPAWLPVGPPAEVAANKILWERDGSGWATSFAGSYEPHDAGPWYGGSAWDNQALFDHAGNPLPSLRIFSYIRTGAKAPRTVTEVESPRLTIEIGDAVTLPETVAVSYSDGTREQQPVAWTPGTEVIAGVGVYTFAGTTRAGQATTAVVTVLGRNLLRNGGFEDADRSMWRASGAALTLGSNDTPRSGARSAHFYAATPFTFELEQQLTAASAGFYSAGAALQGGNAAPDGQVELALSTSAGRSATASFGIDGWRAWSTPVTDAVFVAAGETVTVRIAGALPAGAWGTIDDVTLVQVAPAADTSVLGAAVAAAQSLDRGAYTAESLAVLDAVLARALAMLAAPDSAQDAVDAATTALDAATTALVAAAPAPVATPTAPADAAPIVSAAAPAAAGSDAAGPAAAGSLASTGGSWAAASVFGGLGLLAAGGLLMRRSRAHRA</sequence>
<evidence type="ECO:0000259" key="6">
    <source>
        <dbReference type="Pfam" id="PF07532"/>
    </source>
</evidence>
<keyword evidence="4" id="KW-0732">Signal</keyword>
<comment type="similarity">
    <text evidence="1 4">Belongs to the glycosyl hydrolase 53 family.</text>
</comment>
<feature type="chain" id="PRO_5044981208" description="Arabinogalactan endo-beta-1,4-galactanase" evidence="4">
    <location>
        <begin position="34"/>
        <end position="791"/>
    </location>
</feature>
<dbReference type="Gene3D" id="1.20.1270.90">
    <property type="entry name" value="AF1782-like"/>
    <property type="match status" value="1"/>
</dbReference>
<evidence type="ECO:0000313" key="7">
    <source>
        <dbReference type="EMBL" id="MDD7963403.1"/>
    </source>
</evidence>
<dbReference type="GO" id="GO:0016787">
    <property type="term" value="F:hydrolase activity"/>
    <property type="evidence" value="ECO:0007669"/>
    <property type="project" value="UniProtKB-KW"/>
</dbReference>
<dbReference type="EC" id="3.2.1.89" evidence="4"/>
<dbReference type="PANTHER" id="PTHR34983:SF2">
    <property type="entry name" value="ENDO-BETA-1,4-GALACTANASE"/>
    <property type="match status" value="1"/>
</dbReference>
<evidence type="ECO:0000256" key="4">
    <source>
        <dbReference type="RuleBase" id="RU361192"/>
    </source>
</evidence>
<dbReference type="GO" id="GO:0016874">
    <property type="term" value="F:ligase activity"/>
    <property type="evidence" value="ECO:0007669"/>
    <property type="project" value="UniProtKB-KW"/>
</dbReference>
<keyword evidence="8" id="KW-1185">Reference proteome</keyword>
<comment type="caution">
    <text evidence="7">The sequence shown here is derived from an EMBL/GenBank/DDBJ whole genome shotgun (WGS) entry which is preliminary data.</text>
</comment>
<dbReference type="PANTHER" id="PTHR34983">
    <property type="entry name" value="ARABINOGALACTAN ENDO-BETA-1,4-GALACTANASE A"/>
    <property type="match status" value="1"/>
</dbReference>
<dbReference type="Pfam" id="PF07745">
    <property type="entry name" value="Glyco_hydro_53"/>
    <property type="match status" value="1"/>
</dbReference>
<feature type="signal peptide" evidence="4">
    <location>
        <begin position="1"/>
        <end position="33"/>
    </location>
</feature>
<organism evidence="7 8">
    <name type="scientific">Microbacterium thalli</name>
    <dbReference type="NCBI Taxonomy" id="3027921"/>
    <lineage>
        <taxon>Bacteria</taxon>
        <taxon>Bacillati</taxon>
        <taxon>Actinomycetota</taxon>
        <taxon>Actinomycetes</taxon>
        <taxon>Micrococcales</taxon>
        <taxon>Microbacteriaceae</taxon>
        <taxon>Microbacterium</taxon>
    </lineage>
</organism>
<dbReference type="Proteomes" id="UP001218170">
    <property type="component" value="Unassembled WGS sequence"/>
</dbReference>
<keyword evidence="3 4" id="KW-0326">Glycosidase</keyword>
<evidence type="ECO:0000256" key="2">
    <source>
        <dbReference type="ARBA" id="ARBA00022801"/>
    </source>
</evidence>
<evidence type="ECO:0000313" key="8">
    <source>
        <dbReference type="Proteomes" id="UP001218170"/>
    </source>
</evidence>
<evidence type="ECO:0000256" key="3">
    <source>
        <dbReference type="ARBA" id="ARBA00023295"/>
    </source>
</evidence>
<keyword evidence="5" id="KW-0812">Transmembrane</keyword>
<feature type="transmembrane region" description="Helical" evidence="5">
    <location>
        <begin position="764"/>
        <end position="783"/>
    </location>
</feature>
<evidence type="ECO:0000256" key="5">
    <source>
        <dbReference type="SAM" id="Phobius"/>
    </source>
</evidence>
<dbReference type="InterPro" id="IPR011683">
    <property type="entry name" value="Glyco_hydro_53"/>
</dbReference>